<evidence type="ECO:0000259" key="7">
    <source>
        <dbReference type="PROSITE" id="PS50887"/>
    </source>
</evidence>
<feature type="domain" description="GGDEF" evidence="7">
    <location>
        <begin position="499"/>
        <end position="632"/>
    </location>
</feature>
<dbReference type="SUPFAM" id="SSF48452">
    <property type="entry name" value="TPR-like"/>
    <property type="match status" value="1"/>
</dbReference>
<dbReference type="GO" id="GO:0005886">
    <property type="term" value="C:plasma membrane"/>
    <property type="evidence" value="ECO:0007669"/>
    <property type="project" value="TreeGrafter"/>
</dbReference>
<dbReference type="EC" id="2.7.7.65" evidence="2"/>
<evidence type="ECO:0000256" key="1">
    <source>
        <dbReference type="ARBA" id="ARBA00001946"/>
    </source>
</evidence>
<dbReference type="InterPro" id="IPR050469">
    <property type="entry name" value="Diguanylate_Cyclase"/>
</dbReference>
<comment type="catalytic activity">
    <reaction evidence="3">
        <text>2 GTP = 3',3'-c-di-GMP + 2 diphosphate</text>
        <dbReference type="Rhea" id="RHEA:24898"/>
        <dbReference type="ChEBI" id="CHEBI:33019"/>
        <dbReference type="ChEBI" id="CHEBI:37565"/>
        <dbReference type="ChEBI" id="CHEBI:58805"/>
        <dbReference type="EC" id="2.7.7.65"/>
    </reaction>
</comment>
<dbReference type="Gene3D" id="1.25.40.10">
    <property type="entry name" value="Tetratricopeptide repeat domain"/>
    <property type="match status" value="1"/>
</dbReference>
<dbReference type="SMART" id="SM00267">
    <property type="entry name" value="GGDEF"/>
    <property type="match status" value="1"/>
</dbReference>
<dbReference type="AlphaFoldDB" id="A0A6H1UIP6"/>
<dbReference type="InterPro" id="IPR043128">
    <property type="entry name" value="Rev_trsase/Diguanyl_cyclase"/>
</dbReference>
<dbReference type="SUPFAM" id="SSF55073">
    <property type="entry name" value="Nucleotide cyclase"/>
    <property type="match status" value="1"/>
</dbReference>
<name>A0A6H1UIP6_9GAMM</name>
<keyword evidence="5" id="KW-0472">Membrane</keyword>
<dbReference type="InterPro" id="IPR011990">
    <property type="entry name" value="TPR-like_helical_dom_sf"/>
</dbReference>
<comment type="cofactor">
    <cofactor evidence="1">
        <name>Mg(2+)</name>
        <dbReference type="ChEBI" id="CHEBI:18420"/>
    </cofactor>
</comment>
<dbReference type="PANTHER" id="PTHR45138">
    <property type="entry name" value="REGULATORY COMPONENTS OF SENSORY TRANSDUCTION SYSTEM"/>
    <property type="match status" value="1"/>
</dbReference>
<dbReference type="FunFam" id="3.30.70.270:FF:000001">
    <property type="entry name" value="Diguanylate cyclase domain protein"/>
    <property type="match status" value="1"/>
</dbReference>
<dbReference type="KEGG" id="fes:HER31_18415"/>
<protein>
    <recommendedName>
        <fullName evidence="2">diguanylate cyclase</fullName>
        <ecNumber evidence="2">2.7.7.65</ecNumber>
    </recommendedName>
</protein>
<proteinExistence type="predicted"/>
<feature type="transmembrane region" description="Helical" evidence="5">
    <location>
        <begin position="436"/>
        <end position="455"/>
    </location>
</feature>
<feature type="coiled-coil region" evidence="4">
    <location>
        <begin position="406"/>
        <end position="433"/>
    </location>
</feature>
<reference evidence="8 9" key="1">
    <citation type="submission" date="2020-04" db="EMBL/GenBank/DDBJ databases">
        <title>Ferrimonas sp. S7 isolated from sea water.</title>
        <authorList>
            <person name="Bae S.S."/>
            <person name="Baek K."/>
        </authorList>
    </citation>
    <scope>NUCLEOTIDE SEQUENCE [LARGE SCALE GENOMIC DNA]</scope>
    <source>
        <strain evidence="8 9">S7</strain>
    </source>
</reference>
<dbReference type="NCBIfam" id="TIGR00254">
    <property type="entry name" value="GGDEF"/>
    <property type="match status" value="1"/>
</dbReference>
<dbReference type="Gene3D" id="3.30.70.270">
    <property type="match status" value="1"/>
</dbReference>
<keyword evidence="5" id="KW-1133">Transmembrane helix</keyword>
<dbReference type="PROSITE" id="PS50887">
    <property type="entry name" value="GGDEF"/>
    <property type="match status" value="1"/>
</dbReference>
<accession>A0A6H1UIP6</accession>
<evidence type="ECO:0000313" key="8">
    <source>
        <dbReference type="EMBL" id="QIZ78698.1"/>
    </source>
</evidence>
<feature type="chain" id="PRO_5026200818" description="diguanylate cyclase" evidence="6">
    <location>
        <begin position="26"/>
        <end position="635"/>
    </location>
</feature>
<evidence type="ECO:0000256" key="4">
    <source>
        <dbReference type="SAM" id="Coils"/>
    </source>
</evidence>
<keyword evidence="4" id="KW-0175">Coiled coil</keyword>
<dbReference type="Pfam" id="PF00990">
    <property type="entry name" value="GGDEF"/>
    <property type="match status" value="1"/>
</dbReference>
<dbReference type="SMART" id="SM00028">
    <property type="entry name" value="TPR"/>
    <property type="match status" value="2"/>
</dbReference>
<keyword evidence="5" id="KW-0812">Transmembrane</keyword>
<sequence length="635" mass="71180">MMGFKIIKMVISGFVSAVLALPVSAAPTATEAELLQHIELMIDDGSLNPQELMPELKSFQAFAQERLWSTVAITTSASLLFLYAHSGDFEAAEQELHTFEQFNAADIDNQSLSSALGAQAYIAASRKEYGRFSKLKAQTLALVEQLALAGDIELQGWTLLELGNNTLWLGDSQGALEPIMAAIRIFRATDDLDSLSNAQNTLANIHREMGNYQRAIDIYLELLADTELPVSDFNRSIMLYNVGKTYILSEQYEAAREYIDKARALSIESNDLVGVAYADLLLSEHYLQLKQFEQVLQQLALVEEVFTADRSPEQYLTILNHKVEAMIGLANLEAAEQLLAQLERALINKGDADLLKYQLLHYQLAVAKQDPETAMEAYKVYADLKIEKAEQARESSMQQRLAEFGIEQANAENRLLEQANQLKQAKLDKAENEVTVLYLLGLASIIFCGSIILFWSRERASRHKIQQVALQDFLTGSPNRRAVMEYGSKTLSICVREQQPFSLAIIDLDYFKSVNDEYGHDVGDKVLQAFAQLCKHELRNEDQFGRFGGEEWLLVFPATSEDQLEAVFSRLRQQFSAVDIDGVSADKEFTFSMGSAQLRQGHGDLDTLIKVADRNLYRAKSQGRNRLVTSLPVDR</sequence>
<dbReference type="InterPro" id="IPR019734">
    <property type="entry name" value="TPR_rpt"/>
</dbReference>
<feature type="signal peptide" evidence="6">
    <location>
        <begin position="1"/>
        <end position="25"/>
    </location>
</feature>
<dbReference type="GO" id="GO:0043709">
    <property type="term" value="P:cell adhesion involved in single-species biofilm formation"/>
    <property type="evidence" value="ECO:0007669"/>
    <property type="project" value="TreeGrafter"/>
</dbReference>
<gene>
    <name evidence="8" type="ORF">HER31_18415</name>
</gene>
<dbReference type="GO" id="GO:1902201">
    <property type="term" value="P:negative regulation of bacterial-type flagellum-dependent cell motility"/>
    <property type="evidence" value="ECO:0007669"/>
    <property type="project" value="TreeGrafter"/>
</dbReference>
<dbReference type="InterPro" id="IPR000160">
    <property type="entry name" value="GGDEF_dom"/>
</dbReference>
<dbReference type="CDD" id="cd01949">
    <property type="entry name" value="GGDEF"/>
    <property type="match status" value="1"/>
</dbReference>
<keyword evidence="9" id="KW-1185">Reference proteome</keyword>
<evidence type="ECO:0000256" key="5">
    <source>
        <dbReference type="SAM" id="Phobius"/>
    </source>
</evidence>
<evidence type="ECO:0000313" key="9">
    <source>
        <dbReference type="Proteomes" id="UP000501602"/>
    </source>
</evidence>
<dbReference type="Proteomes" id="UP000501602">
    <property type="component" value="Chromosome"/>
</dbReference>
<organism evidence="8 9">
    <name type="scientific">Ferrimonas lipolytica</name>
    <dbReference type="NCBI Taxonomy" id="2724191"/>
    <lineage>
        <taxon>Bacteria</taxon>
        <taxon>Pseudomonadati</taxon>
        <taxon>Pseudomonadota</taxon>
        <taxon>Gammaproteobacteria</taxon>
        <taxon>Alteromonadales</taxon>
        <taxon>Ferrimonadaceae</taxon>
        <taxon>Ferrimonas</taxon>
    </lineage>
</organism>
<keyword evidence="6" id="KW-0732">Signal</keyword>
<evidence type="ECO:0000256" key="3">
    <source>
        <dbReference type="ARBA" id="ARBA00034247"/>
    </source>
</evidence>
<evidence type="ECO:0000256" key="6">
    <source>
        <dbReference type="SAM" id="SignalP"/>
    </source>
</evidence>
<dbReference type="EMBL" id="CP051180">
    <property type="protein sequence ID" value="QIZ78698.1"/>
    <property type="molecule type" value="Genomic_DNA"/>
</dbReference>
<dbReference type="PANTHER" id="PTHR45138:SF9">
    <property type="entry name" value="DIGUANYLATE CYCLASE DGCM-RELATED"/>
    <property type="match status" value="1"/>
</dbReference>
<dbReference type="InterPro" id="IPR029787">
    <property type="entry name" value="Nucleotide_cyclase"/>
</dbReference>
<dbReference type="RefSeq" id="WP_168662912.1">
    <property type="nucleotide sequence ID" value="NZ_CP051180.1"/>
</dbReference>
<evidence type="ECO:0000256" key="2">
    <source>
        <dbReference type="ARBA" id="ARBA00012528"/>
    </source>
</evidence>
<dbReference type="GO" id="GO:0052621">
    <property type="term" value="F:diguanylate cyclase activity"/>
    <property type="evidence" value="ECO:0007669"/>
    <property type="project" value="UniProtKB-EC"/>
</dbReference>